<dbReference type="InterPro" id="IPR001497">
    <property type="entry name" value="MethylDNA_cys_MeTrfase_AS"/>
</dbReference>
<dbReference type="Proteomes" id="UP000754750">
    <property type="component" value="Unassembled WGS sequence"/>
</dbReference>
<evidence type="ECO:0000313" key="8">
    <source>
        <dbReference type="EMBL" id="MBE6833088.1"/>
    </source>
</evidence>
<sequence>MEQGTFTDRVYQIVARIPCGRVATYGQIAFFIGAPRSARQVGNALSHTPSFLSLPCHRVVNRLGRTAPGWPEQRRLLESEGVPFRENGTVDLARSLWRPGE</sequence>
<comment type="catalytic activity">
    <reaction evidence="6">
        <text>a 6-O-methyl-2'-deoxyguanosine in DNA + L-cysteinyl-[protein] = S-methyl-L-cysteinyl-[protein] + a 2'-deoxyguanosine in DNA</text>
        <dbReference type="Rhea" id="RHEA:24000"/>
        <dbReference type="Rhea" id="RHEA-COMP:10131"/>
        <dbReference type="Rhea" id="RHEA-COMP:10132"/>
        <dbReference type="Rhea" id="RHEA-COMP:11367"/>
        <dbReference type="Rhea" id="RHEA-COMP:11368"/>
        <dbReference type="ChEBI" id="CHEBI:29950"/>
        <dbReference type="ChEBI" id="CHEBI:82612"/>
        <dbReference type="ChEBI" id="CHEBI:85445"/>
        <dbReference type="ChEBI" id="CHEBI:85448"/>
        <dbReference type="EC" id="2.1.1.63"/>
    </reaction>
</comment>
<dbReference type="RefSeq" id="WP_020071904.1">
    <property type="nucleotide sequence ID" value="NZ_JBKWRC010000001.1"/>
</dbReference>
<evidence type="ECO:0000256" key="3">
    <source>
        <dbReference type="ARBA" id="ARBA00022679"/>
    </source>
</evidence>
<reference evidence="8" key="1">
    <citation type="submission" date="2019-04" db="EMBL/GenBank/DDBJ databases">
        <title>Evolution of Biomass-Degrading Anaerobic Consortia Revealed by Metagenomics.</title>
        <authorList>
            <person name="Peng X."/>
        </authorList>
    </citation>
    <scope>NUCLEOTIDE SEQUENCE</scope>
    <source>
        <strain evidence="8">SIG551</strain>
    </source>
</reference>
<feature type="domain" description="Methylated-DNA-[protein]-cysteine S-methyltransferase DNA binding" evidence="7">
    <location>
        <begin position="6"/>
        <end position="82"/>
    </location>
</feature>
<dbReference type="InterPro" id="IPR052520">
    <property type="entry name" value="ATL_DNA_repair"/>
</dbReference>
<dbReference type="GO" id="GO:0006281">
    <property type="term" value="P:DNA repair"/>
    <property type="evidence" value="ECO:0007669"/>
    <property type="project" value="UniProtKB-KW"/>
</dbReference>
<keyword evidence="3 8" id="KW-0808">Transferase</keyword>
<dbReference type="GO" id="GO:0032259">
    <property type="term" value="P:methylation"/>
    <property type="evidence" value="ECO:0007669"/>
    <property type="project" value="UniProtKB-KW"/>
</dbReference>
<evidence type="ECO:0000313" key="9">
    <source>
        <dbReference type="Proteomes" id="UP000754750"/>
    </source>
</evidence>
<dbReference type="AlphaFoldDB" id="A0A928KSC8"/>
<evidence type="ECO:0000256" key="4">
    <source>
        <dbReference type="ARBA" id="ARBA00022763"/>
    </source>
</evidence>
<dbReference type="InterPro" id="IPR036388">
    <property type="entry name" value="WH-like_DNA-bd_sf"/>
</dbReference>
<dbReference type="InterPro" id="IPR014048">
    <property type="entry name" value="MethylDNA_cys_MeTrfase_DNA-bd"/>
</dbReference>
<keyword evidence="4" id="KW-0227">DNA damage</keyword>
<dbReference type="InterPro" id="IPR036217">
    <property type="entry name" value="MethylDNA_cys_MeTrfase_DNAb"/>
</dbReference>
<protein>
    <submittedName>
        <fullName evidence="8">Methylated-DNA--[protein]-cysteine S-methyltransferase</fullName>
        <ecNumber evidence="8">2.1.1.63</ecNumber>
    </submittedName>
</protein>
<keyword evidence="5" id="KW-0234">DNA repair</keyword>
<evidence type="ECO:0000259" key="7">
    <source>
        <dbReference type="Pfam" id="PF01035"/>
    </source>
</evidence>
<dbReference type="EC" id="2.1.1.63" evidence="8"/>
<evidence type="ECO:0000256" key="6">
    <source>
        <dbReference type="ARBA" id="ARBA00049348"/>
    </source>
</evidence>
<dbReference type="PANTHER" id="PTHR42942">
    <property type="entry name" value="6-O-METHYLGUANINE DNA METHYLTRANSFERASE"/>
    <property type="match status" value="1"/>
</dbReference>
<evidence type="ECO:0000256" key="1">
    <source>
        <dbReference type="ARBA" id="ARBA00001286"/>
    </source>
</evidence>
<dbReference type="PROSITE" id="PS00374">
    <property type="entry name" value="MGMT"/>
    <property type="match status" value="1"/>
</dbReference>
<gene>
    <name evidence="8" type="ORF">E7512_05815</name>
</gene>
<comment type="caution">
    <text evidence="8">The sequence shown here is derived from an EMBL/GenBank/DDBJ whole genome shotgun (WGS) entry which is preliminary data.</text>
</comment>
<dbReference type="Pfam" id="PF01035">
    <property type="entry name" value="DNA_binding_1"/>
    <property type="match status" value="1"/>
</dbReference>
<dbReference type="Gene3D" id="1.10.10.10">
    <property type="entry name" value="Winged helix-like DNA-binding domain superfamily/Winged helix DNA-binding domain"/>
    <property type="match status" value="1"/>
</dbReference>
<dbReference type="EMBL" id="SVNY01000002">
    <property type="protein sequence ID" value="MBE6833088.1"/>
    <property type="molecule type" value="Genomic_DNA"/>
</dbReference>
<dbReference type="GO" id="GO:0003908">
    <property type="term" value="F:methylated-DNA-[protein]-cysteine S-methyltransferase activity"/>
    <property type="evidence" value="ECO:0007669"/>
    <property type="project" value="UniProtKB-EC"/>
</dbReference>
<evidence type="ECO:0000256" key="2">
    <source>
        <dbReference type="ARBA" id="ARBA00022603"/>
    </source>
</evidence>
<dbReference type="PANTHER" id="PTHR42942:SF1">
    <property type="entry name" value="ALKYLTRANSFERASE-LIKE PROTEIN 1"/>
    <property type="match status" value="1"/>
</dbReference>
<accession>A0A928KSC8</accession>
<dbReference type="SUPFAM" id="SSF46767">
    <property type="entry name" value="Methylated DNA-protein cysteine methyltransferase, C-terminal domain"/>
    <property type="match status" value="1"/>
</dbReference>
<proteinExistence type="predicted"/>
<dbReference type="CDD" id="cd06445">
    <property type="entry name" value="ATase"/>
    <property type="match status" value="1"/>
</dbReference>
<dbReference type="NCBIfam" id="TIGR00589">
    <property type="entry name" value="ogt"/>
    <property type="match status" value="1"/>
</dbReference>
<comment type="catalytic activity">
    <reaction evidence="1">
        <text>a 4-O-methyl-thymidine in DNA + L-cysteinyl-[protein] = a thymidine in DNA + S-methyl-L-cysteinyl-[protein]</text>
        <dbReference type="Rhea" id="RHEA:53428"/>
        <dbReference type="Rhea" id="RHEA-COMP:10131"/>
        <dbReference type="Rhea" id="RHEA-COMP:10132"/>
        <dbReference type="Rhea" id="RHEA-COMP:13555"/>
        <dbReference type="Rhea" id="RHEA-COMP:13556"/>
        <dbReference type="ChEBI" id="CHEBI:29950"/>
        <dbReference type="ChEBI" id="CHEBI:82612"/>
        <dbReference type="ChEBI" id="CHEBI:137386"/>
        <dbReference type="ChEBI" id="CHEBI:137387"/>
        <dbReference type="EC" id="2.1.1.63"/>
    </reaction>
</comment>
<name>A0A928KSC8_9FIRM</name>
<keyword evidence="2 8" id="KW-0489">Methyltransferase</keyword>
<evidence type="ECO:0000256" key="5">
    <source>
        <dbReference type="ARBA" id="ARBA00023204"/>
    </source>
</evidence>
<organism evidence="8 9">
    <name type="scientific">Faecalispora sporosphaeroides</name>
    <dbReference type="NCBI Taxonomy" id="1549"/>
    <lineage>
        <taxon>Bacteria</taxon>
        <taxon>Bacillati</taxon>
        <taxon>Bacillota</taxon>
        <taxon>Clostridia</taxon>
        <taxon>Eubacteriales</taxon>
        <taxon>Oscillospiraceae</taxon>
        <taxon>Faecalispora</taxon>
    </lineage>
</organism>